<evidence type="ECO:0000256" key="4">
    <source>
        <dbReference type="ARBA" id="ARBA00022968"/>
    </source>
</evidence>
<comment type="similarity">
    <text evidence="2">Belongs to the glycosyltransferase 31 family. Beta3-Gal-T subfamily.</text>
</comment>
<dbReference type="PANTHER" id="PTHR23033">
    <property type="entry name" value="BETA1,3-GALACTOSYLTRANSFERASE"/>
    <property type="match status" value="1"/>
</dbReference>
<dbReference type="Gene3D" id="3.90.550.50">
    <property type="match status" value="1"/>
</dbReference>
<gene>
    <name evidence="8" type="ORF">EWB00_004970</name>
</gene>
<dbReference type="GO" id="GO:0016020">
    <property type="term" value="C:membrane"/>
    <property type="evidence" value="ECO:0007669"/>
    <property type="project" value="UniProtKB-SubCell"/>
</dbReference>
<sequence>MIIKKLGALNWLVYTLSMLRLNDVKLFSVGLGVTLLLKWFANFSGTPEVKCLSDGTLVHTEKCSLFSLTDVGYSEYLAKKINIYCYILTEPQEHFSRAYHVQTTWARRCTRYSFVSFKEEKLIKMLAVKRSQKYIKNSWISMRETLRALHNQTYKAPYFLKADDATYVIMENLRNALEYTNPRIPFIMGHVYEVSPNEFTLSGSFGYVMSKAALELIVLKGLDQLTECGPIKNVREDVQISKCAKALGIQLKDSIDMFGMSRFSNISITNLFGAINNGNNTDRILRWNPTETDYTQSVYDFKKLPASPLLISFGGLIPVRMYVLEYLIYHLRPIGITHTILQNRSYSSVMNRVHVTN</sequence>
<dbReference type="Proteomes" id="UP000311919">
    <property type="component" value="Unassembled WGS sequence"/>
</dbReference>
<evidence type="ECO:0000256" key="2">
    <source>
        <dbReference type="ARBA" id="ARBA00006462"/>
    </source>
</evidence>
<keyword evidence="7" id="KW-0328">Glycosyltransferase</keyword>
<evidence type="ECO:0000256" key="6">
    <source>
        <dbReference type="ARBA" id="ARBA00023136"/>
    </source>
</evidence>
<proteinExistence type="evidence at transcript level"/>
<evidence type="ECO:0000313" key="8">
    <source>
        <dbReference type="EMBL" id="TNN10970.1"/>
    </source>
</evidence>
<dbReference type="GO" id="GO:0016263">
    <property type="term" value="F:glycoprotein-N-acetylgalactosamine 3-beta-galactosyltransferase activity"/>
    <property type="evidence" value="ECO:0007669"/>
    <property type="project" value="UniProtKB-EC"/>
</dbReference>
<keyword evidence="9" id="KW-1185">Reference proteome</keyword>
<evidence type="ECO:0000256" key="1">
    <source>
        <dbReference type="ARBA" id="ARBA00004606"/>
    </source>
</evidence>
<dbReference type="OrthoDB" id="414175at2759"/>
<reference evidence="7" key="1">
    <citation type="journal article" date="2009" name="Nature">
        <title>The Schistosoma japonicum genome reveals features of host-parasite interplay.</title>
        <authorList>
            <person name="Liu F."/>
            <person name="Zhou Y."/>
            <person name="Wang Z.Q."/>
            <person name="Lu G."/>
            <person name="Zheng H."/>
            <person name="Brindley P.J."/>
            <person name="McManus D.P."/>
            <person name="Blair D."/>
            <person name="Zhang Q.H."/>
            <person name="Zhong Y."/>
            <person name="Wang S."/>
            <person name="Han Z.G."/>
            <person name="Chen Z."/>
        </authorList>
    </citation>
    <scope>NUCLEOTIDE SEQUENCE</scope>
    <source>
        <strain evidence="7">Anhui</strain>
    </source>
</reference>
<keyword evidence="5" id="KW-1133">Transmembrane helix</keyword>
<dbReference type="EC" id="2.4.1.122" evidence="7"/>
<evidence type="ECO:0000313" key="7">
    <source>
        <dbReference type="EMBL" id="CAX72955.1"/>
    </source>
</evidence>
<keyword evidence="4" id="KW-0735">Signal-anchor</keyword>
<name>C1LE27_SCHJA</name>
<dbReference type="EMBL" id="SKCS01000328">
    <property type="protein sequence ID" value="TNN10970.1"/>
    <property type="molecule type" value="Genomic_DNA"/>
</dbReference>
<reference evidence="8 9" key="3">
    <citation type="submission" date="2019-03" db="EMBL/GenBank/DDBJ databases">
        <title>An improved genome assembly of the fluke Schistosoma japonicum.</title>
        <authorList>
            <person name="Hu W."/>
            <person name="Luo F."/>
            <person name="Yin M."/>
            <person name="Mo X."/>
            <person name="Sun C."/>
            <person name="Wu Q."/>
            <person name="Zhu B."/>
            <person name="Xiang M."/>
            <person name="Wang J."/>
            <person name="Wang Y."/>
            <person name="Zhang T."/>
            <person name="Xu B."/>
            <person name="Zheng H."/>
            <person name="Feng Z."/>
        </authorList>
    </citation>
    <scope>NUCLEOTIDE SEQUENCE [LARGE SCALE GENOMIC DNA]</scope>
    <source>
        <strain evidence="8">HuSjv2</strain>
        <tissue evidence="8">Worms</tissue>
    </source>
</reference>
<reference evidence="7" key="2">
    <citation type="submission" date="2009-03" db="EMBL/GenBank/DDBJ databases">
        <authorList>
            <person name="Gang L."/>
        </authorList>
    </citation>
    <scope>NUCLEOTIDE SEQUENCE</scope>
    <source>
        <strain evidence="7">Anhui</strain>
    </source>
</reference>
<dbReference type="STRING" id="6182.C1LE27"/>
<organism evidence="7">
    <name type="scientific">Schistosoma japonicum</name>
    <name type="common">Blood fluke</name>
    <dbReference type="NCBI Taxonomy" id="6182"/>
    <lineage>
        <taxon>Eukaryota</taxon>
        <taxon>Metazoa</taxon>
        <taxon>Spiralia</taxon>
        <taxon>Lophotrochozoa</taxon>
        <taxon>Platyhelminthes</taxon>
        <taxon>Trematoda</taxon>
        <taxon>Digenea</taxon>
        <taxon>Strigeidida</taxon>
        <taxon>Schistosomatoidea</taxon>
        <taxon>Schistosomatidae</taxon>
        <taxon>Schistosoma</taxon>
    </lineage>
</organism>
<dbReference type="PANTHER" id="PTHR23033:SF14">
    <property type="entry name" value="GLYCOPROTEIN-N-ACETYLGALACTOSAMINE 3-BETA-GALACTOSYLTRANSFERASE 1-RELATED"/>
    <property type="match status" value="1"/>
</dbReference>
<evidence type="ECO:0000256" key="3">
    <source>
        <dbReference type="ARBA" id="ARBA00022692"/>
    </source>
</evidence>
<keyword evidence="3" id="KW-0812">Transmembrane</keyword>
<accession>C1LE27</accession>
<keyword evidence="6" id="KW-0472">Membrane</keyword>
<protein>
    <submittedName>
        <fullName evidence="7 8">Glycoprotein-N-acetylgalactosamine 3-beta-galactosyltransferase 1</fullName>
        <ecNumber evidence="7">2.4.1.122</ecNumber>
    </submittedName>
</protein>
<dbReference type="EMBL" id="FN317224">
    <property type="protein sequence ID" value="CAX72955.1"/>
    <property type="molecule type" value="mRNA"/>
</dbReference>
<dbReference type="AlphaFoldDB" id="C1LE27"/>
<keyword evidence="7" id="KW-0808">Transferase</keyword>
<evidence type="ECO:0000313" key="9">
    <source>
        <dbReference type="Proteomes" id="UP000311919"/>
    </source>
</evidence>
<dbReference type="InterPro" id="IPR026050">
    <property type="entry name" value="C1GALT1/C1GALT1_chp1"/>
</dbReference>
<comment type="subcellular location">
    <subcellularLocation>
        <location evidence="1">Membrane</location>
        <topology evidence="1">Single-pass type II membrane protein</topology>
    </subcellularLocation>
</comment>
<evidence type="ECO:0000256" key="5">
    <source>
        <dbReference type="ARBA" id="ARBA00022989"/>
    </source>
</evidence>